<dbReference type="AlphaFoldDB" id="A0A1G2E2G0"/>
<comment type="caution">
    <text evidence="3">The sequence shown here is derived from an EMBL/GenBank/DDBJ whole genome shotgun (WGS) entry which is preliminary data.</text>
</comment>
<dbReference type="EMBL" id="MHLZ01000018">
    <property type="protein sequence ID" value="OGZ19869.1"/>
    <property type="molecule type" value="Genomic_DNA"/>
</dbReference>
<keyword evidence="2" id="KW-0732">Signal</keyword>
<keyword evidence="1" id="KW-1133">Transmembrane helix</keyword>
<feature type="transmembrane region" description="Helical" evidence="1">
    <location>
        <begin position="42"/>
        <end position="66"/>
    </location>
</feature>
<feature type="chain" id="PRO_5009582688" evidence="2">
    <location>
        <begin position="20"/>
        <end position="107"/>
    </location>
</feature>
<dbReference type="Pfam" id="PF18895">
    <property type="entry name" value="T4SS_pilin"/>
    <property type="match status" value="1"/>
</dbReference>
<evidence type="ECO:0000256" key="1">
    <source>
        <dbReference type="SAM" id="Phobius"/>
    </source>
</evidence>
<organism evidence="3 4">
    <name type="scientific">Candidatus Nealsonbacteria bacterium RIFCSPHIGHO2_01_FULL_38_55</name>
    <dbReference type="NCBI Taxonomy" id="1801664"/>
    <lineage>
        <taxon>Bacteria</taxon>
        <taxon>Candidatus Nealsoniibacteriota</taxon>
    </lineage>
</organism>
<reference evidence="3 4" key="1">
    <citation type="journal article" date="2016" name="Nat. Commun.">
        <title>Thousands of microbial genomes shed light on interconnected biogeochemical processes in an aquifer system.</title>
        <authorList>
            <person name="Anantharaman K."/>
            <person name="Brown C.T."/>
            <person name="Hug L.A."/>
            <person name="Sharon I."/>
            <person name="Castelle C.J."/>
            <person name="Probst A.J."/>
            <person name="Thomas B.C."/>
            <person name="Singh A."/>
            <person name="Wilkins M.J."/>
            <person name="Karaoz U."/>
            <person name="Brodie E.L."/>
            <person name="Williams K.H."/>
            <person name="Hubbard S.S."/>
            <person name="Banfield J.F."/>
        </authorList>
    </citation>
    <scope>NUCLEOTIDE SEQUENCE [LARGE SCALE GENOMIC DNA]</scope>
</reference>
<keyword evidence="1" id="KW-0812">Transmembrane</keyword>
<accession>A0A1G2E2G0</accession>
<feature type="transmembrane region" description="Helical" evidence="1">
    <location>
        <begin position="78"/>
        <end position="103"/>
    </location>
</feature>
<evidence type="ECO:0000313" key="3">
    <source>
        <dbReference type="EMBL" id="OGZ19869.1"/>
    </source>
</evidence>
<name>A0A1G2E2G0_9BACT</name>
<sequence length="107" mass="10834">ILTGLASAAILASPLVVFAAMLPGTAVICCGAGTVVDNITNWLFAILIAVAVIFILIAAFHFITAAGDPAKTEKARNYVLYALIGVVVAFVAKALVMFAGSIVSPGA</sequence>
<feature type="signal peptide" evidence="2">
    <location>
        <begin position="1"/>
        <end position="19"/>
    </location>
</feature>
<feature type="non-terminal residue" evidence="3">
    <location>
        <position position="1"/>
    </location>
</feature>
<protein>
    <submittedName>
        <fullName evidence="3">Uncharacterized protein</fullName>
    </submittedName>
</protein>
<gene>
    <name evidence="3" type="ORF">A2626_03085</name>
</gene>
<dbReference type="Proteomes" id="UP000177360">
    <property type="component" value="Unassembled WGS sequence"/>
</dbReference>
<dbReference type="InterPro" id="IPR043993">
    <property type="entry name" value="T4SS_pilin"/>
</dbReference>
<keyword evidence="1" id="KW-0472">Membrane</keyword>
<evidence type="ECO:0000256" key="2">
    <source>
        <dbReference type="SAM" id="SignalP"/>
    </source>
</evidence>
<evidence type="ECO:0000313" key="4">
    <source>
        <dbReference type="Proteomes" id="UP000177360"/>
    </source>
</evidence>
<proteinExistence type="predicted"/>